<dbReference type="AlphaFoldDB" id="A0A174U9V5"/>
<name>A0A174U9V5_9FIRM</name>
<gene>
    <name evidence="3" type="ORF">ERS852523_04232</name>
</gene>
<dbReference type="InterPro" id="IPR025164">
    <property type="entry name" value="Toastrack_DUF4097"/>
</dbReference>
<feature type="signal peptide" evidence="1">
    <location>
        <begin position="1"/>
        <end position="20"/>
    </location>
</feature>
<organism evidence="3 4">
    <name type="scientific">Blautia wexlerae</name>
    <dbReference type="NCBI Taxonomy" id="418240"/>
    <lineage>
        <taxon>Bacteria</taxon>
        <taxon>Bacillati</taxon>
        <taxon>Bacillota</taxon>
        <taxon>Clostridia</taxon>
        <taxon>Lachnospirales</taxon>
        <taxon>Lachnospiraceae</taxon>
        <taxon>Blautia</taxon>
    </lineage>
</organism>
<dbReference type="Proteomes" id="UP000095712">
    <property type="component" value="Unassembled WGS sequence"/>
</dbReference>
<reference evidence="3 4" key="1">
    <citation type="submission" date="2015-09" db="EMBL/GenBank/DDBJ databases">
        <authorList>
            <consortium name="Pathogen Informatics"/>
        </authorList>
    </citation>
    <scope>NUCLEOTIDE SEQUENCE [LARGE SCALE GENOMIC DNA]</scope>
    <source>
        <strain evidence="3 4">2789STDY5834911</strain>
    </source>
</reference>
<evidence type="ECO:0000313" key="4">
    <source>
        <dbReference type="Proteomes" id="UP000095712"/>
    </source>
</evidence>
<feature type="chain" id="PRO_5039081580" description="DUF4097 domain-containing protein" evidence="1">
    <location>
        <begin position="21"/>
        <end position="272"/>
    </location>
</feature>
<dbReference type="Pfam" id="PF13349">
    <property type="entry name" value="DUF4097"/>
    <property type="match status" value="1"/>
</dbReference>
<evidence type="ECO:0000256" key="1">
    <source>
        <dbReference type="SAM" id="SignalP"/>
    </source>
</evidence>
<feature type="domain" description="DUF4097" evidence="2">
    <location>
        <begin position="68"/>
        <end position="270"/>
    </location>
</feature>
<evidence type="ECO:0000313" key="3">
    <source>
        <dbReference type="EMBL" id="CUQ16927.1"/>
    </source>
</evidence>
<dbReference type="RefSeq" id="WP_055153996.1">
    <property type="nucleotide sequence ID" value="NZ_CZAW01000093.1"/>
</dbReference>
<sequence>MKRWAKVWLAAGVGCCVCGAALTGIGVASGGSKYVKSADLNKMDGAAKKSDNEMVLEKTNLDDFDSADISMTDMNLQVVSSDDQYCYISYRASDQKKDPISYQVKDGKLRIQENNNDGKTYYHVDIGFLSGLLGEGTLTTDENVVTIYVPEGQKWKLADIKSDMGNILLNGCEIENGAVQTDSGDVFFKNCDFNNLKVKTDMGDLCFIGKEDVMRTWNIQVNTDMGDINVDDALTGKMVEDQDDCDISYTQKGTGGNLAIQTDSGNIRLKCR</sequence>
<accession>A0A174U9V5</accession>
<protein>
    <recommendedName>
        <fullName evidence="2">DUF4097 domain-containing protein</fullName>
    </recommendedName>
</protein>
<proteinExistence type="predicted"/>
<evidence type="ECO:0000259" key="2">
    <source>
        <dbReference type="Pfam" id="PF13349"/>
    </source>
</evidence>
<keyword evidence="1" id="KW-0732">Signal</keyword>
<dbReference type="Gene3D" id="2.160.20.120">
    <property type="match status" value="1"/>
</dbReference>
<dbReference type="EMBL" id="CZAW01000093">
    <property type="protein sequence ID" value="CUQ16927.1"/>
    <property type="molecule type" value="Genomic_DNA"/>
</dbReference>